<organism evidence="2 3">
    <name type="scientific">Lysobacter spongiicola DSM 21749</name>
    <dbReference type="NCBI Taxonomy" id="1122188"/>
    <lineage>
        <taxon>Bacteria</taxon>
        <taxon>Pseudomonadati</taxon>
        <taxon>Pseudomonadota</taxon>
        <taxon>Gammaproteobacteria</taxon>
        <taxon>Lysobacterales</taxon>
        <taxon>Lysobacteraceae</taxon>
        <taxon>Novilysobacter</taxon>
    </lineage>
</organism>
<dbReference type="Pfam" id="PF00535">
    <property type="entry name" value="Glycos_transf_2"/>
    <property type="match status" value="1"/>
</dbReference>
<dbReference type="InterPro" id="IPR029044">
    <property type="entry name" value="Nucleotide-diphossugar_trans"/>
</dbReference>
<reference evidence="2 3" key="1">
    <citation type="submission" date="2017-02" db="EMBL/GenBank/DDBJ databases">
        <authorList>
            <person name="Peterson S.W."/>
        </authorList>
    </citation>
    <scope>NUCLEOTIDE SEQUENCE [LARGE SCALE GENOMIC DNA]</scope>
    <source>
        <strain evidence="2 3">DSM 21749</strain>
    </source>
</reference>
<evidence type="ECO:0000313" key="2">
    <source>
        <dbReference type="EMBL" id="SKA27629.1"/>
    </source>
</evidence>
<dbReference type="STRING" id="1122188.SAMN02745674_02865"/>
<name>A0A1T4SHG1_9GAMM</name>
<protein>
    <submittedName>
        <fullName evidence="2">Glycosyl transferase family 2</fullName>
    </submittedName>
</protein>
<feature type="domain" description="Glycosyltransferase 2-like" evidence="1">
    <location>
        <begin position="5"/>
        <end position="111"/>
    </location>
</feature>
<dbReference type="EMBL" id="FUXP01000019">
    <property type="protein sequence ID" value="SKA27629.1"/>
    <property type="molecule type" value="Genomic_DNA"/>
</dbReference>
<sequence length="260" mass="28827">MMDHSFVVPAYGRSPHLAECLASLRSQSVRSPIILASSTPFDGLGAIAEAHGARLVLHEPNRGIGSDWNAAMDAAETDWVTVAHQDDIYLPDFAAEVAAAIASSPTASLVFTDYAELYDGQLRITPMLRIKKVLLEFGFLGRPRISQTGPKKRLLRFGCPIPCPAVTLNRTASRLRFDEQLKVDLDWDAWIRMADQGGSFCYVRKVLMHHRIHDESETTAGIRAGVRADEDLRMFQSLWPRPLARLLARAYSMSYTEGGA</sequence>
<dbReference type="InterPro" id="IPR050834">
    <property type="entry name" value="Glycosyltransf_2"/>
</dbReference>
<keyword evidence="2" id="KW-0808">Transferase</keyword>
<keyword evidence="3" id="KW-1185">Reference proteome</keyword>
<evidence type="ECO:0000259" key="1">
    <source>
        <dbReference type="Pfam" id="PF00535"/>
    </source>
</evidence>
<dbReference type="Gene3D" id="3.90.550.10">
    <property type="entry name" value="Spore Coat Polysaccharide Biosynthesis Protein SpsA, Chain A"/>
    <property type="match status" value="1"/>
</dbReference>
<dbReference type="InterPro" id="IPR001173">
    <property type="entry name" value="Glyco_trans_2-like"/>
</dbReference>
<dbReference type="GO" id="GO:0016740">
    <property type="term" value="F:transferase activity"/>
    <property type="evidence" value="ECO:0007669"/>
    <property type="project" value="UniProtKB-KW"/>
</dbReference>
<gene>
    <name evidence="2" type="ORF">SAMN02745674_02865</name>
</gene>
<dbReference type="PANTHER" id="PTHR43685:SF2">
    <property type="entry name" value="GLYCOSYLTRANSFERASE 2-LIKE DOMAIN-CONTAINING PROTEIN"/>
    <property type="match status" value="1"/>
</dbReference>
<dbReference type="PANTHER" id="PTHR43685">
    <property type="entry name" value="GLYCOSYLTRANSFERASE"/>
    <property type="match status" value="1"/>
</dbReference>
<proteinExistence type="predicted"/>
<dbReference type="SUPFAM" id="SSF53448">
    <property type="entry name" value="Nucleotide-diphospho-sugar transferases"/>
    <property type="match status" value="1"/>
</dbReference>
<evidence type="ECO:0000313" key="3">
    <source>
        <dbReference type="Proteomes" id="UP000190061"/>
    </source>
</evidence>
<accession>A0A1T4SHG1</accession>
<dbReference type="Proteomes" id="UP000190061">
    <property type="component" value="Unassembled WGS sequence"/>
</dbReference>
<dbReference type="AlphaFoldDB" id="A0A1T4SHG1"/>